<protein>
    <submittedName>
        <fullName evidence="1">Uncharacterized protein</fullName>
    </submittedName>
</protein>
<dbReference type="Proteomes" id="UP000326950">
    <property type="component" value="Unassembled WGS sequence"/>
</dbReference>
<dbReference type="AlphaFoldDB" id="A0A5N6UB57"/>
<sequence length="70" mass="7857">MALIPRFIRFPCRLVALFCFGWQMLSHSSLLFTLIGVLPRCDDVIPREAIRLALTPGSKIISLGCSLFSF</sequence>
<accession>A0A5N6UB57</accession>
<gene>
    <name evidence="1" type="ORF">BDV40DRAFT_282860</name>
</gene>
<evidence type="ECO:0000313" key="1">
    <source>
        <dbReference type="EMBL" id="KAE8155809.1"/>
    </source>
</evidence>
<keyword evidence="2" id="KW-1185">Reference proteome</keyword>
<dbReference type="EMBL" id="ML738800">
    <property type="protein sequence ID" value="KAE8155809.1"/>
    <property type="molecule type" value="Genomic_DNA"/>
</dbReference>
<organism evidence="1 2">
    <name type="scientific">Aspergillus tamarii</name>
    <dbReference type="NCBI Taxonomy" id="41984"/>
    <lineage>
        <taxon>Eukaryota</taxon>
        <taxon>Fungi</taxon>
        <taxon>Dikarya</taxon>
        <taxon>Ascomycota</taxon>
        <taxon>Pezizomycotina</taxon>
        <taxon>Eurotiomycetes</taxon>
        <taxon>Eurotiomycetidae</taxon>
        <taxon>Eurotiales</taxon>
        <taxon>Aspergillaceae</taxon>
        <taxon>Aspergillus</taxon>
        <taxon>Aspergillus subgen. Circumdati</taxon>
    </lineage>
</organism>
<dbReference type="OrthoDB" id="10423399at2759"/>
<name>A0A5N6UB57_ASPTM</name>
<evidence type="ECO:0000313" key="2">
    <source>
        <dbReference type="Proteomes" id="UP000326950"/>
    </source>
</evidence>
<reference evidence="1 2" key="1">
    <citation type="submission" date="2019-04" db="EMBL/GenBank/DDBJ databases">
        <title>Friends and foes A comparative genomics study of 23 Aspergillus species from section Flavi.</title>
        <authorList>
            <consortium name="DOE Joint Genome Institute"/>
            <person name="Kjaerbolling I."/>
            <person name="Vesth T."/>
            <person name="Frisvad J.C."/>
            <person name="Nybo J.L."/>
            <person name="Theobald S."/>
            <person name="Kildgaard S."/>
            <person name="Isbrandt T."/>
            <person name="Kuo A."/>
            <person name="Sato A."/>
            <person name="Lyhne E.K."/>
            <person name="Kogle M.E."/>
            <person name="Wiebenga A."/>
            <person name="Kun R.S."/>
            <person name="Lubbers R.J."/>
            <person name="Makela M.R."/>
            <person name="Barry K."/>
            <person name="Chovatia M."/>
            <person name="Clum A."/>
            <person name="Daum C."/>
            <person name="Haridas S."/>
            <person name="He G."/>
            <person name="LaButti K."/>
            <person name="Lipzen A."/>
            <person name="Mondo S."/>
            <person name="Riley R."/>
            <person name="Salamov A."/>
            <person name="Simmons B.A."/>
            <person name="Magnuson J.K."/>
            <person name="Henrissat B."/>
            <person name="Mortensen U.H."/>
            <person name="Larsen T.O."/>
            <person name="Devries R.P."/>
            <person name="Grigoriev I.V."/>
            <person name="Machida M."/>
            <person name="Baker S.E."/>
            <person name="Andersen M.R."/>
        </authorList>
    </citation>
    <scope>NUCLEOTIDE SEQUENCE [LARGE SCALE GENOMIC DNA]</scope>
    <source>
        <strain evidence="1 2">CBS 117626</strain>
    </source>
</reference>
<proteinExistence type="predicted"/>